<dbReference type="EMBL" id="LS974618">
    <property type="protein sequence ID" value="CAG7896043.1"/>
    <property type="molecule type" value="Genomic_DNA"/>
</dbReference>
<dbReference type="Proteomes" id="UP000694005">
    <property type="component" value="Chromosome A02"/>
</dbReference>
<protein>
    <submittedName>
        <fullName evidence="1">Uncharacterized protein</fullName>
    </submittedName>
</protein>
<organism evidence="2">
    <name type="scientific">Brassica campestris</name>
    <name type="common">Field mustard</name>
    <dbReference type="NCBI Taxonomy" id="3711"/>
    <lineage>
        <taxon>Eukaryota</taxon>
        <taxon>Viridiplantae</taxon>
        <taxon>Streptophyta</taxon>
        <taxon>Embryophyta</taxon>
        <taxon>Tracheophyta</taxon>
        <taxon>Spermatophyta</taxon>
        <taxon>Magnoliopsida</taxon>
        <taxon>eudicotyledons</taxon>
        <taxon>Gunneridae</taxon>
        <taxon>Pentapetalae</taxon>
        <taxon>rosids</taxon>
        <taxon>malvids</taxon>
        <taxon>Brassicales</taxon>
        <taxon>Brassicaceae</taxon>
        <taxon>Brassiceae</taxon>
        <taxon>Brassica</taxon>
    </lineage>
</organism>
<accession>A0A3P6ANQ6</accession>
<evidence type="ECO:0000313" key="2">
    <source>
        <dbReference type="EMBL" id="VDC93017.1"/>
    </source>
</evidence>
<sequence length="112" mass="12847">MVSISGEKQFNDDDMMLKTSLQDLENMCVVEKHGCELVHSLERMEQRHKSFLWGRKSPTILQQLCGWWCYTPLITACAYDKYSKLPFTIKWCIKMLSSGSSINTAVSFSGNN</sequence>
<dbReference type="AlphaFoldDB" id="A0A3P6ANQ6"/>
<evidence type="ECO:0000313" key="1">
    <source>
        <dbReference type="EMBL" id="CAG7896043.1"/>
    </source>
</evidence>
<name>A0A3P6ANQ6_BRACM</name>
<dbReference type="EMBL" id="LR031573">
    <property type="protein sequence ID" value="VDC93017.1"/>
    <property type="molecule type" value="Genomic_DNA"/>
</dbReference>
<gene>
    <name evidence="2" type="ORF">BRAA02T09118Z</name>
    <name evidence="1" type="ORF">BRAPAZ1V2_A02P49950.2</name>
</gene>
<dbReference type="Gramene" id="A02p49950.2_BraZ1">
    <property type="protein sequence ID" value="A02p49950.2_BraZ1.CDS"/>
    <property type="gene ID" value="A02g49950.2_BraZ1"/>
</dbReference>
<proteinExistence type="predicted"/>
<reference evidence="2" key="1">
    <citation type="submission" date="2018-11" db="EMBL/GenBank/DDBJ databases">
        <authorList>
            <consortium name="Genoscope - CEA"/>
            <person name="William W."/>
        </authorList>
    </citation>
    <scope>NUCLEOTIDE SEQUENCE</scope>
</reference>